<gene>
    <name evidence="5" type="ORF">BMF94_6858</name>
</gene>
<evidence type="ECO:0000256" key="3">
    <source>
        <dbReference type="ARBA" id="ARBA00023274"/>
    </source>
</evidence>
<evidence type="ECO:0000313" key="5">
    <source>
        <dbReference type="EMBL" id="POY70137.1"/>
    </source>
</evidence>
<dbReference type="GO" id="GO:0005762">
    <property type="term" value="C:mitochondrial large ribosomal subunit"/>
    <property type="evidence" value="ECO:0007669"/>
    <property type="project" value="TreeGrafter"/>
</dbReference>
<sequence>MPRLPASLGSWTARAALPRAHSATAAAAFHSSPLVQSHVGSAPVPVPSTVQIDLPTLPAAGTAAAPAHAVVRGPKGQLAVQLASFVRLQKQEQQPDQASAAGRPHYVVGIEDATVKHQRAVWGLTRALLANAVVGVSEGYTLPIRLVGVGYRAAVEDIPPSAAVASADPARQPKQRLNLKLGFAHPVLIDLPPDVTATTPAPNAIALSGIDKQRLGQVAAQIRAWRVPEPYNGKGIFVGDEQVRRKEVKKK</sequence>
<dbReference type="GO" id="GO:0019843">
    <property type="term" value="F:rRNA binding"/>
    <property type="evidence" value="ECO:0007669"/>
    <property type="project" value="InterPro"/>
</dbReference>
<evidence type="ECO:0000259" key="4">
    <source>
        <dbReference type="Pfam" id="PF00347"/>
    </source>
</evidence>
<dbReference type="Proteomes" id="UP000237144">
    <property type="component" value="Unassembled WGS sequence"/>
</dbReference>
<protein>
    <recommendedName>
        <fullName evidence="4">Large ribosomal subunit protein uL6 alpha-beta domain-containing protein</fullName>
    </recommendedName>
</protein>
<dbReference type="Gene3D" id="3.90.930.12">
    <property type="entry name" value="Ribosomal protein L6, alpha-beta domain"/>
    <property type="match status" value="2"/>
</dbReference>
<dbReference type="Pfam" id="PF00347">
    <property type="entry name" value="Ribosomal_L6"/>
    <property type="match status" value="1"/>
</dbReference>
<organism evidence="5 6">
    <name type="scientific">Rhodotorula taiwanensis</name>
    <dbReference type="NCBI Taxonomy" id="741276"/>
    <lineage>
        <taxon>Eukaryota</taxon>
        <taxon>Fungi</taxon>
        <taxon>Dikarya</taxon>
        <taxon>Basidiomycota</taxon>
        <taxon>Pucciniomycotina</taxon>
        <taxon>Microbotryomycetes</taxon>
        <taxon>Sporidiobolales</taxon>
        <taxon>Sporidiobolaceae</taxon>
        <taxon>Rhodotorula</taxon>
    </lineage>
</organism>
<keyword evidence="6" id="KW-1185">Reference proteome</keyword>
<dbReference type="InterPro" id="IPR036789">
    <property type="entry name" value="Ribosomal_uL6-like_a/b-dom_sf"/>
</dbReference>
<comment type="similarity">
    <text evidence="1">Belongs to the universal ribosomal protein uL6 family.</text>
</comment>
<dbReference type="SUPFAM" id="SSF56053">
    <property type="entry name" value="Ribosomal protein L6"/>
    <property type="match status" value="2"/>
</dbReference>
<evidence type="ECO:0000256" key="1">
    <source>
        <dbReference type="ARBA" id="ARBA00009356"/>
    </source>
</evidence>
<evidence type="ECO:0000256" key="2">
    <source>
        <dbReference type="ARBA" id="ARBA00022980"/>
    </source>
</evidence>
<feature type="domain" description="Large ribosomal subunit protein uL6 alpha-beta" evidence="4">
    <location>
        <begin position="175"/>
        <end position="236"/>
    </location>
</feature>
<dbReference type="InterPro" id="IPR000702">
    <property type="entry name" value="Ribosomal_uL6-like"/>
</dbReference>
<dbReference type="STRING" id="741276.A0A2S5B032"/>
<accession>A0A2S5B032</accession>
<reference evidence="5 6" key="1">
    <citation type="journal article" date="2018" name="Front. Microbiol.">
        <title>Prospects for Fungal Bioremediation of Acidic Radioactive Waste Sites: Characterization and Genome Sequence of Rhodotorula taiwanensis MD1149.</title>
        <authorList>
            <person name="Tkavc R."/>
            <person name="Matrosova V.Y."/>
            <person name="Grichenko O.E."/>
            <person name="Gostincar C."/>
            <person name="Volpe R.P."/>
            <person name="Klimenkova P."/>
            <person name="Gaidamakova E.K."/>
            <person name="Zhou C.E."/>
            <person name="Stewart B.J."/>
            <person name="Lyman M.G."/>
            <person name="Malfatti S.A."/>
            <person name="Rubinfeld B."/>
            <person name="Courtot M."/>
            <person name="Singh J."/>
            <person name="Dalgard C.L."/>
            <person name="Hamilton T."/>
            <person name="Frey K.G."/>
            <person name="Gunde-Cimerman N."/>
            <person name="Dugan L."/>
            <person name="Daly M.J."/>
        </authorList>
    </citation>
    <scope>NUCLEOTIDE SEQUENCE [LARGE SCALE GENOMIC DNA]</scope>
    <source>
        <strain evidence="5 6">MD1149</strain>
    </source>
</reference>
<dbReference type="EMBL" id="PJQD01000141">
    <property type="protein sequence ID" value="POY70137.1"/>
    <property type="molecule type" value="Genomic_DNA"/>
</dbReference>
<keyword evidence="3" id="KW-0687">Ribonucleoprotein</keyword>
<evidence type="ECO:0000313" key="6">
    <source>
        <dbReference type="Proteomes" id="UP000237144"/>
    </source>
</evidence>
<comment type="caution">
    <text evidence="5">The sequence shown here is derived from an EMBL/GenBank/DDBJ whole genome shotgun (WGS) entry which is preliminary data.</text>
</comment>
<dbReference type="AlphaFoldDB" id="A0A2S5B032"/>
<proteinExistence type="inferred from homology"/>
<keyword evidence="2" id="KW-0689">Ribosomal protein</keyword>
<dbReference type="GO" id="GO:0006412">
    <property type="term" value="P:translation"/>
    <property type="evidence" value="ECO:0007669"/>
    <property type="project" value="InterPro"/>
</dbReference>
<dbReference type="PANTHER" id="PTHR11655:SF14">
    <property type="entry name" value="LARGE RIBOSOMAL SUBUNIT PROTEIN UL6M"/>
    <property type="match status" value="1"/>
</dbReference>
<dbReference type="GO" id="GO:0003735">
    <property type="term" value="F:structural constituent of ribosome"/>
    <property type="evidence" value="ECO:0007669"/>
    <property type="project" value="InterPro"/>
</dbReference>
<dbReference type="InterPro" id="IPR020040">
    <property type="entry name" value="Ribosomal_uL6_a/b-dom"/>
</dbReference>
<dbReference type="OrthoDB" id="540873at2759"/>
<dbReference type="PANTHER" id="PTHR11655">
    <property type="entry name" value="60S/50S RIBOSOMAL PROTEIN L6/L9"/>
    <property type="match status" value="1"/>
</dbReference>
<name>A0A2S5B032_9BASI</name>